<sequence length="96" mass="10612">MNTNWPSADAIPCLSFLRTALIATTASIVRERKWSPWLAPNRHANSSKLGPPAQTVSSATSIWMRITKVCVHGPLTCAHLKINICLSVPIQERSKY</sequence>
<dbReference type="EMBL" id="UYSU01039752">
    <property type="protein sequence ID" value="VDM01654.1"/>
    <property type="molecule type" value="Genomic_DNA"/>
</dbReference>
<accession>A0A183TFM0</accession>
<reference evidence="3" key="1">
    <citation type="submission" date="2016-06" db="UniProtKB">
        <authorList>
            <consortium name="WormBaseParasite"/>
        </authorList>
    </citation>
    <scope>IDENTIFICATION</scope>
</reference>
<keyword evidence="2" id="KW-1185">Reference proteome</keyword>
<dbReference type="AlphaFoldDB" id="A0A183TFM0"/>
<organism evidence="3">
    <name type="scientific">Schistocephalus solidus</name>
    <name type="common">Tapeworm</name>
    <dbReference type="NCBI Taxonomy" id="70667"/>
    <lineage>
        <taxon>Eukaryota</taxon>
        <taxon>Metazoa</taxon>
        <taxon>Spiralia</taxon>
        <taxon>Lophotrochozoa</taxon>
        <taxon>Platyhelminthes</taxon>
        <taxon>Cestoda</taxon>
        <taxon>Eucestoda</taxon>
        <taxon>Diphyllobothriidea</taxon>
        <taxon>Diphyllobothriidae</taxon>
        <taxon>Schistocephalus</taxon>
    </lineage>
</organism>
<evidence type="ECO:0000313" key="2">
    <source>
        <dbReference type="Proteomes" id="UP000275846"/>
    </source>
</evidence>
<evidence type="ECO:0000313" key="1">
    <source>
        <dbReference type="EMBL" id="VDM01654.1"/>
    </source>
</evidence>
<dbReference type="WBParaSite" id="SSLN_0001583901-mRNA-1">
    <property type="protein sequence ID" value="SSLN_0001583901-mRNA-1"/>
    <property type="gene ID" value="SSLN_0001583901"/>
</dbReference>
<gene>
    <name evidence="1" type="ORF">SSLN_LOCUS15268</name>
</gene>
<name>A0A183TFM0_SCHSO</name>
<dbReference type="Proteomes" id="UP000275846">
    <property type="component" value="Unassembled WGS sequence"/>
</dbReference>
<reference evidence="1 2" key="2">
    <citation type="submission" date="2018-11" db="EMBL/GenBank/DDBJ databases">
        <authorList>
            <consortium name="Pathogen Informatics"/>
        </authorList>
    </citation>
    <scope>NUCLEOTIDE SEQUENCE [LARGE SCALE GENOMIC DNA]</scope>
    <source>
        <strain evidence="1 2">NST_G2</strain>
    </source>
</reference>
<proteinExistence type="predicted"/>
<protein>
    <submittedName>
        <fullName evidence="3">Secreted protein</fullName>
    </submittedName>
</protein>
<evidence type="ECO:0000313" key="3">
    <source>
        <dbReference type="WBParaSite" id="SSLN_0001583901-mRNA-1"/>
    </source>
</evidence>